<sequence length="148" mass="16659">MLFHLFLAFLERGETIIIISTWSADRLDLLFVNPDLIREQDGYIERIFGQNDADQMVGAVVQQLVLREAASAFDSMLGVSARNIKNAVPIEKNFLSHCLPSPLRVLGQNITSTKATRASALPWPKLFTAKLLPGRRVDARNRERKDDP</sequence>
<protein>
    <submittedName>
        <fullName evidence="1">Uncharacterized protein</fullName>
    </submittedName>
</protein>
<accession>A0A124GGC4</accession>
<evidence type="ECO:0000313" key="1">
    <source>
        <dbReference type="EMBL" id="KUM26332.1"/>
    </source>
</evidence>
<dbReference type="EMBL" id="LPWA01000107">
    <property type="protein sequence ID" value="KUM26332.1"/>
    <property type="molecule type" value="Genomic_DNA"/>
</dbReference>
<reference evidence="1 2" key="1">
    <citation type="submission" date="2015-12" db="EMBL/GenBank/DDBJ databases">
        <title>Draft genome sequence of Mesorhizobium sp. UFLA 01-765, a multitolerant efficient symbiont and plant-growth promoting strain isolated from Zn-mining soil using Leucaena leucocephala as a trap plant.</title>
        <authorList>
            <person name="Rangel W.M."/>
            <person name="Thijs S."/>
            <person name="Longatti S.M."/>
            <person name="Moreira F.M."/>
            <person name="Weyens N."/>
            <person name="Vangronsveld J."/>
            <person name="Van Hamme J.D."/>
            <person name="Bottos E.M."/>
            <person name="Rineau F."/>
        </authorList>
    </citation>
    <scope>NUCLEOTIDE SEQUENCE [LARGE SCALE GENOMIC DNA]</scope>
    <source>
        <strain evidence="1 2">UFLA 01-765</strain>
    </source>
</reference>
<comment type="caution">
    <text evidence="1">The sequence shown here is derived from an EMBL/GenBank/DDBJ whole genome shotgun (WGS) entry which is preliminary data.</text>
</comment>
<evidence type="ECO:0000313" key="2">
    <source>
        <dbReference type="Proteomes" id="UP000053176"/>
    </source>
</evidence>
<proteinExistence type="predicted"/>
<gene>
    <name evidence="1" type="ORF">AU467_22615</name>
</gene>
<dbReference type="AlphaFoldDB" id="A0A124GGC4"/>
<dbReference type="Proteomes" id="UP000053176">
    <property type="component" value="Unassembled WGS sequence"/>
</dbReference>
<organism evidence="1 2">
    <name type="scientific">Rhizobium loti</name>
    <name type="common">Mesorhizobium loti</name>
    <dbReference type="NCBI Taxonomy" id="381"/>
    <lineage>
        <taxon>Bacteria</taxon>
        <taxon>Pseudomonadati</taxon>
        <taxon>Pseudomonadota</taxon>
        <taxon>Alphaproteobacteria</taxon>
        <taxon>Hyphomicrobiales</taxon>
        <taxon>Phyllobacteriaceae</taxon>
        <taxon>Mesorhizobium</taxon>
    </lineage>
</organism>
<name>A0A124GGC4_RHILI</name>